<dbReference type="Gene3D" id="1.10.357.10">
    <property type="entry name" value="Tetracycline Repressor, domain 2"/>
    <property type="match status" value="1"/>
</dbReference>
<dbReference type="InterPro" id="IPR036271">
    <property type="entry name" value="Tet_transcr_reg_TetR-rel_C_sf"/>
</dbReference>
<keyword evidence="1" id="KW-0805">Transcription regulation</keyword>
<gene>
    <name evidence="4" type="ORF">POT9AD_4144</name>
</gene>
<dbReference type="PRINTS" id="PR00455">
    <property type="entry name" value="HTHTETR"/>
</dbReference>
<dbReference type="SUPFAM" id="SSF48498">
    <property type="entry name" value="Tetracyclin repressor-like, C-terminal domain"/>
    <property type="match status" value="1"/>
</dbReference>
<dbReference type="InterPro" id="IPR009057">
    <property type="entry name" value="Homeodomain-like_sf"/>
</dbReference>
<keyword evidence="3" id="KW-0804">Transcription</keyword>
<dbReference type="InterPro" id="IPR050109">
    <property type="entry name" value="HTH-type_TetR-like_transc_reg"/>
</dbReference>
<evidence type="ECO:0000256" key="3">
    <source>
        <dbReference type="ARBA" id="ARBA00023163"/>
    </source>
</evidence>
<dbReference type="PROSITE" id="PS50977">
    <property type="entry name" value="HTH_TETR_2"/>
    <property type="match status" value="1"/>
</dbReference>
<dbReference type="InterPro" id="IPR001647">
    <property type="entry name" value="HTH_TetR"/>
</dbReference>
<name>A0A653B951_ECTOL</name>
<dbReference type="OrthoDB" id="8961953at2"/>
<organism evidence="4">
    <name type="scientific">Ectopseudomonas oleovorans</name>
    <name type="common">Pseudomonas oleovorans</name>
    <dbReference type="NCBI Taxonomy" id="301"/>
    <lineage>
        <taxon>Bacteria</taxon>
        <taxon>Pseudomonadati</taxon>
        <taxon>Pseudomonadota</taxon>
        <taxon>Gammaproteobacteria</taxon>
        <taxon>Pseudomonadales</taxon>
        <taxon>Pseudomonadaceae</taxon>
        <taxon>Ectopseudomonas</taxon>
    </lineage>
</organism>
<evidence type="ECO:0000256" key="1">
    <source>
        <dbReference type="ARBA" id="ARBA00023015"/>
    </source>
</evidence>
<reference evidence="4" key="1">
    <citation type="submission" date="2018-11" db="EMBL/GenBank/DDBJ databases">
        <authorList>
            <consortium name="Genoscope - CEA"/>
            <person name="William W."/>
        </authorList>
    </citation>
    <scope>NUCLEOTIDE SEQUENCE [LARGE SCALE GENOMIC DNA]</scope>
    <source>
        <strain evidence="4">T9AD</strain>
    </source>
</reference>
<dbReference type="InterPro" id="IPR023772">
    <property type="entry name" value="DNA-bd_HTH_TetR-type_CS"/>
</dbReference>
<dbReference type="GO" id="GO:0000976">
    <property type="term" value="F:transcription cis-regulatory region binding"/>
    <property type="evidence" value="ECO:0007669"/>
    <property type="project" value="TreeGrafter"/>
</dbReference>
<evidence type="ECO:0000313" key="4">
    <source>
        <dbReference type="EMBL" id="VDN65119.1"/>
    </source>
</evidence>
<dbReference type="EMBL" id="LR130779">
    <property type="protein sequence ID" value="VDN65119.1"/>
    <property type="molecule type" value="Genomic_DNA"/>
</dbReference>
<sequence length="213" mass="23456">MPRPRTPGRPSGEAQQRERLLDAACQRFAQQGIQASSLRGIAEAAQVTPALIHYYFGNKPKLTQAVIDERLMPEFERLAGCLEQAGDTPLEQVRTLVTELAAIVAKHPWLPQLWAREVLTEGGTLRSLLTQRIAPLLPLRLAQRFAAAQQRGELHDGIDPRLLVVSLIGATMLPYAAAPLWRGIFASAEIADQRMVEHTLALFAHGLEVPDGH</sequence>
<keyword evidence="2" id="KW-0238">DNA-binding</keyword>
<dbReference type="AlphaFoldDB" id="A0A653B951"/>
<dbReference type="PROSITE" id="PS01081">
    <property type="entry name" value="HTH_TETR_1"/>
    <property type="match status" value="1"/>
</dbReference>
<dbReference type="PANTHER" id="PTHR30055:SF234">
    <property type="entry name" value="HTH-TYPE TRANSCRIPTIONAL REGULATOR BETI"/>
    <property type="match status" value="1"/>
</dbReference>
<dbReference type="SUPFAM" id="SSF46689">
    <property type="entry name" value="Homeodomain-like"/>
    <property type="match status" value="1"/>
</dbReference>
<accession>A0A653B951</accession>
<protein>
    <submittedName>
        <fullName evidence="4">Uncharacterized protein</fullName>
    </submittedName>
</protein>
<evidence type="ECO:0000256" key="2">
    <source>
        <dbReference type="ARBA" id="ARBA00023125"/>
    </source>
</evidence>
<dbReference type="Pfam" id="PF00440">
    <property type="entry name" value="TetR_N"/>
    <property type="match status" value="1"/>
</dbReference>
<dbReference type="GO" id="GO:0003700">
    <property type="term" value="F:DNA-binding transcription factor activity"/>
    <property type="evidence" value="ECO:0007669"/>
    <property type="project" value="TreeGrafter"/>
</dbReference>
<dbReference type="PANTHER" id="PTHR30055">
    <property type="entry name" value="HTH-TYPE TRANSCRIPTIONAL REGULATOR RUTR"/>
    <property type="match status" value="1"/>
</dbReference>
<proteinExistence type="predicted"/>